<dbReference type="KEGG" id="nyu:D7D52_20785"/>
<evidence type="ECO:0000256" key="1">
    <source>
        <dbReference type="SAM" id="Phobius"/>
    </source>
</evidence>
<dbReference type="Proteomes" id="UP000267164">
    <property type="component" value="Chromosome"/>
</dbReference>
<name>A0A386ZEB7_9NOCA</name>
<feature type="transmembrane region" description="Helical" evidence="1">
    <location>
        <begin position="68"/>
        <end position="91"/>
    </location>
</feature>
<reference evidence="2 3" key="1">
    <citation type="submission" date="2018-09" db="EMBL/GenBank/DDBJ databases">
        <title>Nocardia yunnanensis sp. nov., an actinomycete isolated from a soil sample.</title>
        <authorList>
            <person name="Zhang J."/>
        </authorList>
    </citation>
    <scope>NUCLEOTIDE SEQUENCE [LARGE SCALE GENOMIC DNA]</scope>
    <source>
        <strain evidence="2 3">CFHS0054</strain>
    </source>
</reference>
<evidence type="ECO:0000313" key="3">
    <source>
        <dbReference type="Proteomes" id="UP000267164"/>
    </source>
</evidence>
<dbReference type="PANTHER" id="PTHR43471:SF12">
    <property type="entry name" value="HYPOTHETICAL MEMBRANE PROTEIN, CONSERVED"/>
    <property type="match status" value="1"/>
</dbReference>
<dbReference type="AlphaFoldDB" id="A0A386ZEB7"/>
<dbReference type="PANTHER" id="PTHR43471">
    <property type="entry name" value="ABC TRANSPORTER PERMEASE"/>
    <property type="match status" value="1"/>
</dbReference>
<feature type="transmembrane region" description="Helical" evidence="1">
    <location>
        <begin position="17"/>
        <end position="35"/>
    </location>
</feature>
<dbReference type="OrthoDB" id="3686802at2"/>
<protein>
    <recommendedName>
        <fullName evidence="4">ABC transporter permease</fullName>
    </recommendedName>
</protein>
<proteinExistence type="predicted"/>
<keyword evidence="3" id="KW-1185">Reference proteome</keyword>
<accession>A0A386ZEB7</accession>
<dbReference type="GO" id="GO:0140359">
    <property type="term" value="F:ABC-type transporter activity"/>
    <property type="evidence" value="ECO:0007669"/>
    <property type="project" value="InterPro"/>
</dbReference>
<keyword evidence="1" id="KW-0472">Membrane</keyword>
<evidence type="ECO:0000313" key="2">
    <source>
        <dbReference type="EMBL" id="AYF75870.1"/>
    </source>
</evidence>
<keyword evidence="1" id="KW-0812">Transmembrane</keyword>
<dbReference type="EMBL" id="CP032568">
    <property type="protein sequence ID" value="AYF75870.1"/>
    <property type="molecule type" value="Genomic_DNA"/>
</dbReference>
<sequence>MTFAVLTKSLRDNRRGLLRWILGITLAATAYASFYPRMAKNGAAQVANLPDGLREALHMDDIGSAAGYLGSSVFGLIVPLLAMCFGVALGARATAADEESGTLDLLLAHPVTRTEVLLQRFGALACRPRRWAWRCGWA</sequence>
<dbReference type="Pfam" id="PF12679">
    <property type="entry name" value="ABC2_membrane_2"/>
    <property type="match status" value="1"/>
</dbReference>
<evidence type="ECO:0008006" key="4">
    <source>
        <dbReference type="Google" id="ProtNLM"/>
    </source>
</evidence>
<keyword evidence="1" id="KW-1133">Transmembrane helix</keyword>
<dbReference type="RefSeq" id="WP_120738805.1">
    <property type="nucleotide sequence ID" value="NZ_CP032568.1"/>
</dbReference>
<dbReference type="GO" id="GO:0005886">
    <property type="term" value="C:plasma membrane"/>
    <property type="evidence" value="ECO:0007669"/>
    <property type="project" value="UniProtKB-SubCell"/>
</dbReference>
<gene>
    <name evidence="2" type="ORF">D7D52_20785</name>
</gene>
<organism evidence="2 3">
    <name type="scientific">Nocardia yunnanensis</name>
    <dbReference type="NCBI Taxonomy" id="2382165"/>
    <lineage>
        <taxon>Bacteria</taxon>
        <taxon>Bacillati</taxon>
        <taxon>Actinomycetota</taxon>
        <taxon>Actinomycetes</taxon>
        <taxon>Mycobacteriales</taxon>
        <taxon>Nocardiaceae</taxon>
        <taxon>Nocardia</taxon>
    </lineage>
</organism>